<evidence type="ECO:0000313" key="2">
    <source>
        <dbReference type="Proteomes" id="UP000667802"/>
    </source>
</evidence>
<evidence type="ECO:0000313" key="1">
    <source>
        <dbReference type="EMBL" id="MDR9900294.1"/>
    </source>
</evidence>
<reference evidence="2" key="1">
    <citation type="journal article" date="2021" name="Science">
        <title>Hunting the eagle killer: A cyanobacterial neurotoxin causes vacuolar myelinopathy.</title>
        <authorList>
            <person name="Breinlinger S."/>
            <person name="Phillips T.J."/>
            <person name="Haram B.N."/>
            <person name="Mares J."/>
            <person name="Martinez Yerena J.A."/>
            <person name="Hrouzek P."/>
            <person name="Sobotka R."/>
            <person name="Henderson W.M."/>
            <person name="Schmieder P."/>
            <person name="Williams S.M."/>
            <person name="Lauderdale J.D."/>
            <person name="Wilde H.D."/>
            <person name="Gerrin W."/>
            <person name="Kust A."/>
            <person name="Washington J.W."/>
            <person name="Wagner C."/>
            <person name="Geier B."/>
            <person name="Liebeke M."/>
            <person name="Enke H."/>
            <person name="Niedermeyer T.H.J."/>
            <person name="Wilde S.B."/>
        </authorList>
    </citation>
    <scope>NUCLEOTIDE SEQUENCE [LARGE SCALE GENOMIC DNA]</scope>
    <source>
        <strain evidence="2">Thurmond2011</strain>
    </source>
</reference>
<dbReference type="InterPro" id="IPR051082">
    <property type="entry name" value="Pentapeptide-BTB/POZ_domain"/>
</dbReference>
<protein>
    <submittedName>
        <fullName evidence="1">Pentapeptide repeat-containing protein</fullName>
    </submittedName>
</protein>
<organism evidence="1 2">
    <name type="scientific">Aetokthonos hydrillicola Thurmond2011</name>
    <dbReference type="NCBI Taxonomy" id="2712845"/>
    <lineage>
        <taxon>Bacteria</taxon>
        <taxon>Bacillati</taxon>
        <taxon>Cyanobacteriota</taxon>
        <taxon>Cyanophyceae</taxon>
        <taxon>Nostocales</taxon>
        <taxon>Hapalosiphonaceae</taxon>
        <taxon>Aetokthonos</taxon>
    </lineage>
</organism>
<dbReference type="Gene3D" id="2.160.20.80">
    <property type="entry name" value="E3 ubiquitin-protein ligase SopA"/>
    <property type="match status" value="1"/>
</dbReference>
<dbReference type="Proteomes" id="UP000667802">
    <property type="component" value="Unassembled WGS sequence"/>
</dbReference>
<dbReference type="PANTHER" id="PTHR14136">
    <property type="entry name" value="BTB_POZ DOMAIN-CONTAINING PROTEIN KCTD9"/>
    <property type="match status" value="1"/>
</dbReference>
<dbReference type="AlphaFoldDB" id="A0AAP5IGM8"/>
<proteinExistence type="predicted"/>
<dbReference type="InterPro" id="IPR001646">
    <property type="entry name" value="5peptide_repeat"/>
</dbReference>
<gene>
    <name evidence="1" type="ORF">G7B40_037955</name>
</gene>
<dbReference type="RefSeq" id="WP_208344477.1">
    <property type="nucleotide sequence ID" value="NZ_CAWQFN010000507.1"/>
</dbReference>
<dbReference type="EMBL" id="JAALHA020000032">
    <property type="protein sequence ID" value="MDR9900294.1"/>
    <property type="molecule type" value="Genomic_DNA"/>
</dbReference>
<dbReference type="PANTHER" id="PTHR14136:SF17">
    <property type="entry name" value="BTB_POZ DOMAIN-CONTAINING PROTEIN KCTD9"/>
    <property type="match status" value="1"/>
</dbReference>
<sequence>MNSSKSKPKAGVQEAPEGLERLEESFDKILSGRNAFQRNYLLVKEAKEWDMTLEEYRTLFEIYCEHALKISFIKFRLSTLPRFWKWTGIAEKKLWDYLQLAAGISIPIVIFLGGQNFTNSTNQKQQEIAEEHYRQDLLSKYFDQMTHLITKDNLLDSNKDQSYVPTKSQIPQIIARVRTLSTLYELGENRDSKKLLIKFLSEAKLILIEKSVITLDNVNLQGVDLSGANLQAAQFSNADLSGANLSGANLIFGNLQRASRANLQKAHLQYSKLSGANFSGANLSDADLSDADLSGANLSGANLSGANLSGANLSGANLKNAEFGCAKDSDLNTALTVPNAPTNQNVCRGKSSEERFCRHVTAETFTQVRFHPKNLSSVLIA</sequence>
<keyword evidence="2" id="KW-1185">Reference proteome</keyword>
<dbReference type="Pfam" id="PF00805">
    <property type="entry name" value="Pentapeptide"/>
    <property type="match status" value="2"/>
</dbReference>
<name>A0AAP5IGM8_9CYAN</name>
<accession>A0AAP5IGM8</accession>
<dbReference type="SUPFAM" id="SSF141571">
    <property type="entry name" value="Pentapeptide repeat-like"/>
    <property type="match status" value="1"/>
</dbReference>
<comment type="caution">
    <text evidence="1">The sequence shown here is derived from an EMBL/GenBank/DDBJ whole genome shotgun (WGS) entry which is preliminary data.</text>
</comment>